<dbReference type="Proteomes" id="UP000024635">
    <property type="component" value="Unassembled WGS sequence"/>
</dbReference>
<reference evidence="1" key="1">
    <citation type="submission" date="2014-02" db="EMBL/GenBank/DDBJ databases">
        <title>The genome and transcriptome of the zoonotic hookworm Ancylostoma ceylanicum reveal infection-specific gene families.</title>
        <authorList>
            <person name="Schwarz E.M."/>
            <person name="Hu Y."/>
            <person name="Antoshechkin I."/>
            <person name="Miller M.M."/>
            <person name="Sternberg P.W."/>
            <person name="Aroian R.V."/>
        </authorList>
    </citation>
    <scope>NUCLEOTIDE SEQUENCE</scope>
    <source>
        <strain evidence="1">HY135</strain>
    </source>
</reference>
<evidence type="ECO:0000313" key="2">
    <source>
        <dbReference type="EMBL" id="EYC19640.1"/>
    </source>
</evidence>
<dbReference type="EMBL" id="JARK01001360">
    <property type="protein sequence ID" value="EYC19640.1"/>
    <property type="molecule type" value="Genomic_DNA"/>
</dbReference>
<comment type="caution">
    <text evidence="1">The sequence shown here is derived from an EMBL/GenBank/DDBJ whole genome shotgun (WGS) entry which is preliminary data.</text>
</comment>
<name>A0A016T269_9BILA</name>
<keyword evidence="3" id="KW-1185">Reference proteome</keyword>
<proteinExistence type="predicted"/>
<evidence type="ECO:0000313" key="1">
    <source>
        <dbReference type="EMBL" id="EYB96669.1"/>
    </source>
</evidence>
<sequence length="119" mass="12706">MLLVPGFFLRFSATYPEKNFAVYGSVVEQSTMDLLLASSRPAIGGIFAPSQISQENSRKSWTAPPAITCLDGSIGRASDCQSDGRWFESGGDPKFKGQSRSVRGSLLNTSPAISRASQG</sequence>
<accession>A0A016T269</accession>
<dbReference type="EMBL" id="JARK01001484">
    <property type="protein sequence ID" value="EYB96669.1"/>
    <property type="molecule type" value="Genomic_DNA"/>
</dbReference>
<dbReference type="AntiFam" id="ANF00013">
    <property type="entry name" value="tRNA translation"/>
</dbReference>
<protein>
    <submittedName>
        <fullName evidence="1">Uncharacterized protein</fullName>
    </submittedName>
</protein>
<evidence type="ECO:0000313" key="3">
    <source>
        <dbReference type="Proteomes" id="UP000024635"/>
    </source>
</evidence>
<dbReference type="AlphaFoldDB" id="A0A016T269"/>
<gene>
    <name evidence="1" type="primary">Acey_s0148.g2662</name>
    <name evidence="2" type="synonym">Acey_s0024.g981</name>
    <name evidence="2" type="ORF">Y032_0024g981</name>
    <name evidence="1" type="ORF">Y032_0148g2662</name>
</gene>
<organism evidence="1 3">
    <name type="scientific">Ancylostoma ceylanicum</name>
    <dbReference type="NCBI Taxonomy" id="53326"/>
    <lineage>
        <taxon>Eukaryota</taxon>
        <taxon>Metazoa</taxon>
        <taxon>Ecdysozoa</taxon>
        <taxon>Nematoda</taxon>
        <taxon>Chromadorea</taxon>
        <taxon>Rhabditida</taxon>
        <taxon>Rhabditina</taxon>
        <taxon>Rhabditomorpha</taxon>
        <taxon>Strongyloidea</taxon>
        <taxon>Ancylostomatidae</taxon>
        <taxon>Ancylostomatinae</taxon>
        <taxon>Ancylostoma</taxon>
    </lineage>
</organism>
<reference evidence="3" key="2">
    <citation type="journal article" date="2015" name="Nat. Genet.">
        <title>The genome and transcriptome of the zoonotic hookworm Ancylostoma ceylanicum identify infection-specific gene families.</title>
        <authorList>
            <person name="Schwarz E.M."/>
            <person name="Hu Y."/>
            <person name="Antoshechkin I."/>
            <person name="Miller M.M."/>
            <person name="Sternberg P.W."/>
            <person name="Aroian R.V."/>
        </authorList>
    </citation>
    <scope>NUCLEOTIDE SEQUENCE</scope>
    <source>
        <strain evidence="3">HY135</strain>
    </source>
</reference>